<keyword evidence="2" id="KW-1185">Reference proteome</keyword>
<name>A0A1A9QDK6_9MOLU</name>
<gene>
    <name evidence="1" type="ORF">A6V39_01260</name>
</gene>
<dbReference type="AlphaFoldDB" id="A0A1A9QDK6"/>
<sequence length="233" mass="25684">MSLPIKAGIGVLTAGSIAGASYAGVSYFSKEDKQEINNTQQGTAINTLIKEEYKFKLLDTTEGAGNKDESHWTTNWETYKTDNTRANTNVLNLKGWDKSNPGDSAEALKAKCKELATEKVSDKSKDLYQNVTKYCARGVTVEEEATKKGRIILKVEASSKDESIWQSRHSKATDLKNSLDLLGITESDLTAEKIRTGCGTAKAKNKKEESSKYQEIYDAYVKVCTKQDDDPSS</sequence>
<organism evidence="1 2">
    <name type="scientific">Candidatus Mycoplasma haematobovis</name>
    <dbReference type="NCBI Taxonomy" id="432608"/>
    <lineage>
        <taxon>Bacteria</taxon>
        <taxon>Bacillati</taxon>
        <taxon>Mycoplasmatota</taxon>
        <taxon>Mollicutes</taxon>
        <taxon>Mycoplasmataceae</taxon>
        <taxon>Mycoplasma</taxon>
    </lineage>
</organism>
<dbReference type="EMBL" id="LWUJ01000010">
    <property type="protein sequence ID" value="OAL10682.1"/>
    <property type="molecule type" value="Genomic_DNA"/>
</dbReference>
<evidence type="ECO:0000313" key="2">
    <source>
        <dbReference type="Proteomes" id="UP000077623"/>
    </source>
</evidence>
<dbReference type="RefSeq" id="WP_187149918.1">
    <property type="nucleotide sequence ID" value="NZ_LWUJ01000010.1"/>
</dbReference>
<reference evidence="2" key="1">
    <citation type="submission" date="2016-04" db="EMBL/GenBank/DDBJ databases">
        <authorList>
            <person name="Quiroz-Castaneda R.E."/>
            <person name="Martinez-Ocampo F."/>
        </authorList>
    </citation>
    <scope>NUCLEOTIDE SEQUENCE [LARGE SCALE GENOMIC DNA]</scope>
    <source>
        <strain evidence="2">INIFAP01</strain>
    </source>
</reference>
<protein>
    <submittedName>
        <fullName evidence="1">Uncharacterized protein</fullName>
    </submittedName>
</protein>
<evidence type="ECO:0000313" key="1">
    <source>
        <dbReference type="EMBL" id="OAL10682.1"/>
    </source>
</evidence>
<accession>A0A1A9QDK6</accession>
<dbReference type="Proteomes" id="UP000077623">
    <property type="component" value="Unassembled WGS sequence"/>
</dbReference>
<comment type="caution">
    <text evidence="1">The sequence shown here is derived from an EMBL/GenBank/DDBJ whole genome shotgun (WGS) entry which is preliminary data.</text>
</comment>
<dbReference type="STRING" id="432608.A6V39_01260"/>
<proteinExistence type="predicted"/>